<evidence type="ECO:0000313" key="1">
    <source>
        <dbReference type="EMBL" id="QHT84570.1"/>
    </source>
</evidence>
<organism evidence="1">
    <name type="scientific">viral metagenome</name>
    <dbReference type="NCBI Taxonomy" id="1070528"/>
    <lineage>
        <taxon>unclassified sequences</taxon>
        <taxon>metagenomes</taxon>
        <taxon>organismal metagenomes</taxon>
    </lineage>
</organism>
<dbReference type="AlphaFoldDB" id="A0A6C0HVY1"/>
<accession>A0A6C0HVY1</accession>
<proteinExistence type="predicted"/>
<protein>
    <submittedName>
        <fullName evidence="1">Uncharacterized protein</fullName>
    </submittedName>
</protein>
<sequence>MTIPVDTISSEIDYTTDTSEKDSINSEMNKLYKRVTKHVVVNNKYDESSESIKKYIDDMNFDSLNIKLSTAFYTKDNISSMKFSDIYNIFVLSTYVIFVDNNKLIKKNNKFCLKFCSKNKVHLIDTEFPGCTFLPFEAKNMIKSNLNKLNNSVFNSELNGTTLYMNNDNLCYGIMFNEGEIIKNCLYKKMEITDTIMFIPIELYNLKQTEYKLRGFCQIVEELGAKEIEIIFKNYDSKITSKEYRASIGNEIEFIAGNLGLKSSNKKEENTNYCYNLTYPNNSTILLNEKMIKNKIKKKKFIVSDTIFKSTLELQYLVHSRCRHLIDKYSTTFSFDNNNIIDKNIYLKLKTHGIEIGGNFKTSNNVKNNINIITNVSFVNLEQCKNLINGMNVSLDEVGFNHIIETIKYDVDNFKIVGIYKIMNFINMYIHHVLKYHNPKHYDEIHKIMNRIKKELTIEEYALLLCNYFNSSSQWIHFTNFIDLLGKKTHSYDKLGYIIIMTSHNINININDIIKFVQQTSINYNMEDKFWKMLQPYNNNLKFDLENKILIDFNFENNSSWYNMNMLINCIKNYTTDFSSDNDEKLKQLITNMDVGYKYWEYYTNILPFITQHTKNLYYINNDELYLSPVFEKSMNIDSFLVSKINTMCELKQFIDKKIKRMKEAIDIKNNMIFPIDICEFGKIFEQNNYINKKIQYIIKTRTAYNIKKLLNCDSIIKETNANDFINKLFTYNEKLDIKTLPKNYIGYELLMDNYNSGIQEEEFKKSVVPFICSHFKRLEEVEYIKQYFTISHFNIFGTSYYEIIQFINKMLDENDL</sequence>
<reference evidence="1" key="1">
    <citation type="journal article" date="2020" name="Nature">
        <title>Giant virus diversity and host interactions through global metagenomics.</title>
        <authorList>
            <person name="Schulz F."/>
            <person name="Roux S."/>
            <person name="Paez-Espino D."/>
            <person name="Jungbluth S."/>
            <person name="Walsh D.A."/>
            <person name="Denef V.J."/>
            <person name="McMahon K.D."/>
            <person name="Konstantinidis K.T."/>
            <person name="Eloe-Fadrosh E.A."/>
            <person name="Kyrpides N.C."/>
            <person name="Woyke T."/>
        </authorList>
    </citation>
    <scope>NUCLEOTIDE SEQUENCE</scope>
    <source>
        <strain evidence="1">GVMAG-M-3300023184-177</strain>
    </source>
</reference>
<dbReference type="EMBL" id="MN740020">
    <property type="protein sequence ID" value="QHT84570.1"/>
    <property type="molecule type" value="Genomic_DNA"/>
</dbReference>
<name>A0A6C0HVY1_9ZZZZ</name>